<dbReference type="GO" id="GO:0003824">
    <property type="term" value="F:catalytic activity"/>
    <property type="evidence" value="ECO:0007669"/>
    <property type="project" value="UniProtKB-KW"/>
</dbReference>
<reference evidence="3 4" key="1">
    <citation type="journal article" date="2018" name="Cell">
        <title>The Chara Genome: Secondary Complexity and Implications for Plant Terrestrialization.</title>
        <authorList>
            <person name="Nishiyama T."/>
            <person name="Sakayama H."/>
            <person name="Vries J.D."/>
            <person name="Buschmann H."/>
            <person name="Saint-Marcoux D."/>
            <person name="Ullrich K.K."/>
            <person name="Haas F.B."/>
            <person name="Vanderstraeten L."/>
            <person name="Becker D."/>
            <person name="Lang D."/>
            <person name="Vosolsobe S."/>
            <person name="Rombauts S."/>
            <person name="Wilhelmsson P.K.I."/>
            <person name="Janitza P."/>
            <person name="Kern R."/>
            <person name="Heyl A."/>
            <person name="Rumpler F."/>
            <person name="Villalobos L.I.A.C."/>
            <person name="Clay J.M."/>
            <person name="Skokan R."/>
            <person name="Toyoda A."/>
            <person name="Suzuki Y."/>
            <person name="Kagoshima H."/>
            <person name="Schijlen E."/>
            <person name="Tajeshwar N."/>
            <person name="Catarino B."/>
            <person name="Hetherington A.J."/>
            <person name="Saltykova A."/>
            <person name="Bonnot C."/>
            <person name="Breuninger H."/>
            <person name="Symeonidi A."/>
            <person name="Radhakrishnan G.V."/>
            <person name="Van Nieuwerburgh F."/>
            <person name="Deforce D."/>
            <person name="Chang C."/>
            <person name="Karol K.G."/>
            <person name="Hedrich R."/>
            <person name="Ulvskov P."/>
            <person name="Glockner G."/>
            <person name="Delwiche C.F."/>
            <person name="Petrasek J."/>
            <person name="Van de Peer Y."/>
            <person name="Friml J."/>
            <person name="Beilby M."/>
            <person name="Dolan L."/>
            <person name="Kohara Y."/>
            <person name="Sugano S."/>
            <person name="Fujiyama A."/>
            <person name="Delaux P.-M."/>
            <person name="Quint M."/>
            <person name="TheiBen G."/>
            <person name="Hagemann M."/>
            <person name="Harholt J."/>
            <person name="Dunand C."/>
            <person name="Zachgo S."/>
            <person name="Langdale J."/>
            <person name="Maumus F."/>
            <person name="Straeten D.V.D."/>
            <person name="Gould S.B."/>
            <person name="Rensing S.A."/>
        </authorList>
    </citation>
    <scope>NUCLEOTIDE SEQUENCE [LARGE SCALE GENOMIC DNA]</scope>
    <source>
        <strain evidence="3 4">S276</strain>
    </source>
</reference>
<keyword evidence="1" id="KW-0511">Multifunctional enzyme</keyword>
<dbReference type="InterPro" id="IPR050951">
    <property type="entry name" value="Retrovirus_Pol_polyprotein"/>
</dbReference>
<dbReference type="PANTHER" id="PTHR37984:SF5">
    <property type="entry name" value="PROTEIN NYNRIN-LIKE"/>
    <property type="match status" value="1"/>
</dbReference>
<feature type="domain" description="Reverse transcriptase/retrotransposon-derived protein RNase H-like" evidence="2">
    <location>
        <begin position="204"/>
        <end position="300"/>
    </location>
</feature>
<proteinExistence type="predicted"/>
<dbReference type="OrthoDB" id="2013610at2759"/>
<protein>
    <recommendedName>
        <fullName evidence="2">Reverse transcriptase/retrotransposon-derived protein RNase H-like domain-containing protein</fullName>
    </recommendedName>
</protein>
<comment type="caution">
    <text evidence="3">The sequence shown here is derived from an EMBL/GenBank/DDBJ whole genome shotgun (WGS) entry which is preliminary data.</text>
</comment>
<dbReference type="InterPro" id="IPR043502">
    <property type="entry name" value="DNA/RNA_pol_sf"/>
</dbReference>
<dbReference type="Gene3D" id="3.10.20.370">
    <property type="match status" value="1"/>
</dbReference>
<dbReference type="Proteomes" id="UP000265515">
    <property type="component" value="Unassembled WGS sequence"/>
</dbReference>
<evidence type="ECO:0000313" key="4">
    <source>
        <dbReference type="Proteomes" id="UP000265515"/>
    </source>
</evidence>
<dbReference type="CDD" id="cd09274">
    <property type="entry name" value="RNase_HI_RT_Ty3"/>
    <property type="match status" value="1"/>
</dbReference>
<gene>
    <name evidence="3" type="ORF">CBR_g4553</name>
</gene>
<evidence type="ECO:0000259" key="2">
    <source>
        <dbReference type="Pfam" id="PF17919"/>
    </source>
</evidence>
<dbReference type="PANTHER" id="PTHR37984">
    <property type="entry name" value="PROTEIN CBG26694"/>
    <property type="match status" value="1"/>
</dbReference>
<evidence type="ECO:0000313" key="3">
    <source>
        <dbReference type="EMBL" id="GBG69721.1"/>
    </source>
</evidence>
<dbReference type="EMBL" id="BFEA01000119">
    <property type="protein sequence ID" value="GBG69721.1"/>
    <property type="molecule type" value="Genomic_DNA"/>
</dbReference>
<dbReference type="Gene3D" id="3.30.70.270">
    <property type="match status" value="2"/>
</dbReference>
<dbReference type="Gramene" id="GBG69721">
    <property type="protein sequence ID" value="GBG69721"/>
    <property type="gene ID" value="CBR_g4553"/>
</dbReference>
<dbReference type="AlphaFoldDB" id="A0A388KI42"/>
<name>A0A388KI42_CHABU</name>
<keyword evidence="4" id="KW-1185">Reference proteome</keyword>
<sequence>MRVGFKDFAQDVMKYMVGQVHLAISKTKEFCTGAIEGTKLAAAKEEESAPPRREKVEVRFPEPFSGKKGEDFDNWEANVHSYLCLQGDTLEDHVLVAFQSVEEHAQHLDLVSGLLRQRKFKIKEEKCEFGRTKIFYMGHEASADGVRPEDVKVASIRDWPRPQSVTEVRSFLGMTDDYCKFVTNYSTVAAPLTDLTRLDTPWEWTYECEAAFKRLKYALMHHEILMLPNLEKPFVATIDASQYGIGAVLTQQEGKKLRLIEYMSKKMPSKKFAKSTKERELYALYKALVHCRHYLLGKFFYLRTDQQTQWIMTQPALSNALKRWIEVIDQYGFKLDYVKGEYNKVADALSRRADCLGALVTEFGLSDELARSMVDAYKEDLVVMDIMHRLEAQDKAASNEFVMVDGLIFLEKAGFKRL</sequence>
<dbReference type="InterPro" id="IPR041577">
    <property type="entry name" value="RT_RNaseH_2"/>
</dbReference>
<organism evidence="3 4">
    <name type="scientific">Chara braunii</name>
    <name type="common">Braun's stonewort</name>
    <dbReference type="NCBI Taxonomy" id="69332"/>
    <lineage>
        <taxon>Eukaryota</taxon>
        <taxon>Viridiplantae</taxon>
        <taxon>Streptophyta</taxon>
        <taxon>Charophyceae</taxon>
        <taxon>Charales</taxon>
        <taxon>Characeae</taxon>
        <taxon>Chara</taxon>
    </lineage>
</organism>
<dbReference type="InterPro" id="IPR043128">
    <property type="entry name" value="Rev_trsase/Diguanyl_cyclase"/>
</dbReference>
<accession>A0A388KI42</accession>
<dbReference type="SUPFAM" id="SSF56672">
    <property type="entry name" value="DNA/RNA polymerases"/>
    <property type="match status" value="1"/>
</dbReference>
<evidence type="ECO:0000256" key="1">
    <source>
        <dbReference type="ARBA" id="ARBA00023268"/>
    </source>
</evidence>
<dbReference type="FunFam" id="3.30.70.270:FF:000020">
    <property type="entry name" value="Transposon Tf2-6 polyprotein-like Protein"/>
    <property type="match status" value="1"/>
</dbReference>
<dbReference type="Pfam" id="PF17919">
    <property type="entry name" value="RT_RNaseH_2"/>
    <property type="match status" value="1"/>
</dbReference>